<feature type="domain" description="Rubrerythrin diiron-binding" evidence="2">
    <location>
        <begin position="2"/>
        <end position="116"/>
    </location>
</feature>
<dbReference type="InterPro" id="IPR003251">
    <property type="entry name" value="Rr_diiron-bd_dom"/>
</dbReference>
<keyword evidence="1" id="KW-0472">Membrane</keyword>
<feature type="transmembrane region" description="Helical" evidence="1">
    <location>
        <begin position="239"/>
        <end position="257"/>
    </location>
</feature>
<reference evidence="3" key="2">
    <citation type="journal article" date="2014" name="ISME J.">
        <title>Microbial stratification in low pH oxic and suboxic macroscopic growths along an acid mine drainage.</title>
        <authorList>
            <person name="Mendez-Garcia C."/>
            <person name="Mesa V."/>
            <person name="Sprenger R.R."/>
            <person name="Richter M."/>
            <person name="Diez M.S."/>
            <person name="Solano J."/>
            <person name="Bargiela R."/>
            <person name="Golyshina O.V."/>
            <person name="Manteca A."/>
            <person name="Ramos J.L."/>
            <person name="Gallego J.R."/>
            <person name="Llorente I."/>
            <person name="Martins Dos Santos V.A."/>
            <person name="Jensen O.N."/>
            <person name="Pelaez A.I."/>
            <person name="Sanchez J."/>
            <person name="Ferrer M."/>
        </authorList>
    </citation>
    <scope>NUCLEOTIDE SEQUENCE</scope>
</reference>
<feature type="transmembrane region" description="Helical" evidence="1">
    <location>
        <begin position="264"/>
        <end position="287"/>
    </location>
</feature>
<feature type="transmembrane region" description="Helical" evidence="1">
    <location>
        <begin position="210"/>
        <end position="233"/>
    </location>
</feature>
<comment type="caution">
    <text evidence="3">The sequence shown here is derived from an EMBL/GenBank/DDBJ whole genome shotgun (WGS) entry which is preliminary data.</text>
</comment>
<dbReference type="Gene3D" id="1.20.1260.10">
    <property type="match status" value="1"/>
</dbReference>
<proteinExistence type="predicted"/>
<dbReference type="PANTHER" id="PTHR33531">
    <property type="entry name" value="RUBRERYTHRIN SUBFAMILY"/>
    <property type="match status" value="1"/>
</dbReference>
<evidence type="ECO:0000256" key="1">
    <source>
        <dbReference type="SAM" id="Phobius"/>
    </source>
</evidence>
<feature type="transmembrane region" description="Helical" evidence="1">
    <location>
        <begin position="177"/>
        <end position="198"/>
    </location>
</feature>
<keyword evidence="1" id="KW-0812">Transmembrane</keyword>
<dbReference type="CDD" id="cd01045">
    <property type="entry name" value="Ferritin_like_AB"/>
    <property type="match status" value="1"/>
</dbReference>
<feature type="transmembrane region" description="Helical" evidence="1">
    <location>
        <begin position="139"/>
        <end position="165"/>
    </location>
</feature>
<accession>T1B8F2</accession>
<dbReference type="AlphaFoldDB" id="T1B8F2"/>
<evidence type="ECO:0000259" key="2">
    <source>
        <dbReference type="Pfam" id="PF02915"/>
    </source>
</evidence>
<gene>
    <name evidence="3" type="ORF">B1B_11705</name>
</gene>
<name>T1B8F2_9ZZZZ</name>
<dbReference type="Pfam" id="PF02915">
    <property type="entry name" value="Rubrerythrin"/>
    <property type="match status" value="1"/>
</dbReference>
<dbReference type="InterPro" id="IPR009078">
    <property type="entry name" value="Ferritin-like_SF"/>
</dbReference>
<evidence type="ECO:0000313" key="3">
    <source>
        <dbReference type="EMBL" id="EQD49304.1"/>
    </source>
</evidence>
<dbReference type="NCBIfam" id="NF045676">
    <property type="entry name" value="FeExpMbfA"/>
    <property type="match status" value="1"/>
</dbReference>
<protein>
    <submittedName>
        <fullName evidence="3">Rubrerythrin</fullName>
    </submittedName>
</protein>
<dbReference type="GO" id="GO:0046872">
    <property type="term" value="F:metal ion binding"/>
    <property type="evidence" value="ECO:0007669"/>
    <property type="project" value="InterPro"/>
</dbReference>
<sequence length="290" mass="31335">TYADALGTSHPDTARLFSGMAAEEDGHRHRLIELYRGLFGERILLIRRQDVRGFIERKPLWLMQPLDLEKIREQAETMEADARRFYAQAARRAGNAAIRQLLGDLAAEESKHETNAGALGDEFLSAAVLHKERDMQRRLFVLQFVQPGLAGLMDGSVSTLAPLFAAAFATHNTWNTFLVGLAAAIGAGISMAFAEALSDDGALTGRGSPLLRGLVMGVMTTLGGLGHTLPYLIPNFQVATTLAIAVVIVELLTIAWVRKRYMDAPFGLAVLQVIVGGLLVFALGILIGSA</sequence>
<dbReference type="InterPro" id="IPR012347">
    <property type="entry name" value="Ferritin-like"/>
</dbReference>
<organism evidence="3">
    <name type="scientific">mine drainage metagenome</name>
    <dbReference type="NCBI Taxonomy" id="410659"/>
    <lineage>
        <taxon>unclassified sequences</taxon>
        <taxon>metagenomes</taxon>
        <taxon>ecological metagenomes</taxon>
    </lineage>
</organism>
<dbReference type="SUPFAM" id="SSF47240">
    <property type="entry name" value="Ferritin-like"/>
    <property type="match status" value="1"/>
</dbReference>
<dbReference type="PANTHER" id="PTHR33531:SF10">
    <property type="entry name" value="BLR7895 PROTEIN"/>
    <property type="match status" value="1"/>
</dbReference>
<dbReference type="EMBL" id="AUZY01007633">
    <property type="protein sequence ID" value="EQD49304.1"/>
    <property type="molecule type" value="Genomic_DNA"/>
</dbReference>
<feature type="non-terminal residue" evidence="3">
    <location>
        <position position="1"/>
    </location>
</feature>
<reference evidence="3" key="1">
    <citation type="submission" date="2013-08" db="EMBL/GenBank/DDBJ databases">
        <authorList>
            <person name="Mendez C."/>
            <person name="Richter M."/>
            <person name="Ferrer M."/>
            <person name="Sanchez J."/>
        </authorList>
    </citation>
    <scope>NUCLEOTIDE SEQUENCE</scope>
</reference>
<keyword evidence="1" id="KW-1133">Transmembrane helix</keyword>
<dbReference type="GO" id="GO:0016491">
    <property type="term" value="F:oxidoreductase activity"/>
    <property type="evidence" value="ECO:0007669"/>
    <property type="project" value="InterPro"/>
</dbReference>